<dbReference type="InterPro" id="IPR017850">
    <property type="entry name" value="Alkaline_phosphatase_core_sf"/>
</dbReference>
<dbReference type="EMBL" id="JAAHBT010000025">
    <property type="protein sequence ID" value="NES08915.1"/>
    <property type="molecule type" value="Genomic_DNA"/>
</dbReference>
<dbReference type="Proteomes" id="UP000471751">
    <property type="component" value="Unassembled WGS sequence"/>
</dbReference>
<dbReference type="Pfam" id="PF01663">
    <property type="entry name" value="Phosphodiest"/>
    <property type="match status" value="1"/>
</dbReference>
<dbReference type="Gene3D" id="3.40.720.10">
    <property type="entry name" value="Alkaline Phosphatase, subunit A"/>
    <property type="match status" value="1"/>
</dbReference>
<name>A0A6I5RMK0_9PSED</name>
<accession>A0A6I5RMK0</accession>
<dbReference type="SUPFAM" id="SSF53649">
    <property type="entry name" value="Alkaline phosphatase-like"/>
    <property type="match status" value="1"/>
</dbReference>
<dbReference type="RefSeq" id="WP_163932332.1">
    <property type="nucleotide sequence ID" value="NZ_BMQU01000008.1"/>
</dbReference>
<dbReference type="AlphaFoldDB" id="A0A6I5RMK0"/>
<sequence length="388" mass="41667">MAVQWEEKTALEATWPGLAHLTQSVLASLGGRGFNNTFKLDAARATCLLLIDGLGWRLLHEYAHRAPFLSALMRPDGCFRVGFPATTATSLASITSGLASGAHGIVGCSFALDAQTALSPLTWSSSALLGEGACSPVPAPEDFIVPRMAWSKAAEQGIAISTLMLGRYATSDFSRAIYRAGEILPAAAYEAYPALVRRALGVEQPALCFAYFGDLDFAGHVYGPGSEPWLKQLDIADQLAQSIALYLPAGADLKIIADHGMVRLDDGLVVDFDGDATLQQGVHAMAGDIRARHVYVMEHQLDRVLARWQNRLGDAYTVLSKAQAIKQSLFGDVVLSGAEARIGDLIVIPRGHGGIIRSQVERHASQWLGHHGGLADEDQWVPLLQYTP</sequence>
<protein>
    <submittedName>
        <fullName evidence="1">Alkaline phosphatase family protein</fullName>
    </submittedName>
</protein>
<keyword evidence="2" id="KW-1185">Reference proteome</keyword>
<proteinExistence type="predicted"/>
<reference evidence="1 2" key="1">
    <citation type="submission" date="2020-02" db="EMBL/GenBank/DDBJ databases">
        <title>Broccoli isolated Pseudomonas sp.</title>
        <authorList>
            <person name="Fujikawa T."/>
            <person name="Sawada H."/>
        </authorList>
    </citation>
    <scope>NUCLEOTIDE SEQUENCE [LARGE SCALE GENOMIC DNA]</scope>
    <source>
        <strain evidence="1 2">JCM 32154</strain>
    </source>
</reference>
<evidence type="ECO:0000313" key="1">
    <source>
        <dbReference type="EMBL" id="NES08915.1"/>
    </source>
</evidence>
<gene>
    <name evidence="1" type="ORF">G3O07_02940</name>
</gene>
<evidence type="ECO:0000313" key="2">
    <source>
        <dbReference type="Proteomes" id="UP000471751"/>
    </source>
</evidence>
<organism evidence="1 2">
    <name type="scientific">Pseudomonas laurentiana</name>
    <dbReference type="NCBI Taxonomy" id="2364649"/>
    <lineage>
        <taxon>Bacteria</taxon>
        <taxon>Pseudomonadati</taxon>
        <taxon>Pseudomonadota</taxon>
        <taxon>Gammaproteobacteria</taxon>
        <taxon>Pseudomonadales</taxon>
        <taxon>Pseudomonadaceae</taxon>
        <taxon>Pseudomonas</taxon>
    </lineage>
</organism>
<dbReference type="InterPro" id="IPR002591">
    <property type="entry name" value="Phosphodiest/P_Trfase"/>
</dbReference>
<comment type="caution">
    <text evidence="1">The sequence shown here is derived from an EMBL/GenBank/DDBJ whole genome shotgun (WGS) entry which is preliminary data.</text>
</comment>